<evidence type="ECO:0000313" key="9">
    <source>
        <dbReference type="Proteomes" id="UP000305948"/>
    </source>
</evidence>
<evidence type="ECO:0000256" key="3">
    <source>
        <dbReference type="ARBA" id="ARBA00023134"/>
    </source>
</evidence>
<dbReference type="Pfam" id="PF00503">
    <property type="entry name" value="G-alpha"/>
    <property type="match status" value="1"/>
</dbReference>
<dbReference type="GO" id="GO:0007188">
    <property type="term" value="P:adenylate cyclase-modulating G protein-coupled receptor signaling pathway"/>
    <property type="evidence" value="ECO:0007669"/>
    <property type="project" value="TreeGrafter"/>
</dbReference>
<dbReference type="FunFam" id="3.40.50.300:FF:000692">
    <property type="entry name" value="Guanine nucleotide-binding protein subunit alpha"/>
    <property type="match status" value="1"/>
</dbReference>
<evidence type="ECO:0000313" key="8">
    <source>
        <dbReference type="EMBL" id="TFK48259.1"/>
    </source>
</evidence>
<dbReference type="STRING" id="5364.A0A5C3MRY3"/>
<evidence type="ECO:0000256" key="6">
    <source>
        <dbReference type="PIRSR" id="PIRSR601019-2"/>
    </source>
</evidence>
<dbReference type="SUPFAM" id="SSF52540">
    <property type="entry name" value="P-loop containing nucleoside triphosphate hydrolases"/>
    <property type="match status" value="1"/>
</dbReference>
<dbReference type="GO" id="GO:0003924">
    <property type="term" value="F:GTPase activity"/>
    <property type="evidence" value="ECO:0007669"/>
    <property type="project" value="InterPro"/>
</dbReference>
<evidence type="ECO:0000256" key="2">
    <source>
        <dbReference type="ARBA" id="ARBA00022741"/>
    </source>
</evidence>
<organism evidence="8 9">
    <name type="scientific">Heliocybe sulcata</name>
    <dbReference type="NCBI Taxonomy" id="5364"/>
    <lineage>
        <taxon>Eukaryota</taxon>
        <taxon>Fungi</taxon>
        <taxon>Dikarya</taxon>
        <taxon>Basidiomycota</taxon>
        <taxon>Agaricomycotina</taxon>
        <taxon>Agaricomycetes</taxon>
        <taxon>Gloeophyllales</taxon>
        <taxon>Gloeophyllaceae</taxon>
        <taxon>Heliocybe</taxon>
    </lineage>
</organism>
<keyword evidence="4" id="KW-0807">Transducer</keyword>
<keyword evidence="2 5" id="KW-0547">Nucleotide-binding</keyword>
<dbReference type="GO" id="GO:0031683">
    <property type="term" value="F:G-protein beta/gamma-subunit complex binding"/>
    <property type="evidence" value="ECO:0007669"/>
    <property type="project" value="InterPro"/>
</dbReference>
<keyword evidence="9" id="KW-1185">Reference proteome</keyword>
<dbReference type="AlphaFoldDB" id="A0A5C3MRY3"/>
<gene>
    <name evidence="8" type="ORF">OE88DRAFT_1664738</name>
</gene>
<dbReference type="InterPro" id="IPR027417">
    <property type="entry name" value="P-loop_NTPase"/>
</dbReference>
<keyword evidence="3 5" id="KW-0342">GTP-binding</keyword>
<protein>
    <submittedName>
        <fullName evidence="8">G-alpha-domain-containing protein</fullName>
    </submittedName>
</protein>
<feature type="binding site" evidence="6">
    <location>
        <position position="312"/>
    </location>
    <ligand>
        <name>Mg(2+)</name>
        <dbReference type="ChEBI" id="CHEBI:18420"/>
    </ligand>
</feature>
<evidence type="ECO:0000256" key="7">
    <source>
        <dbReference type="SAM" id="MobiDB-lite"/>
    </source>
</evidence>
<dbReference type="PANTHER" id="PTHR10218">
    <property type="entry name" value="GTP-BINDING PROTEIN ALPHA SUBUNIT"/>
    <property type="match status" value="1"/>
</dbReference>
<feature type="binding site" evidence="5">
    <location>
        <begin position="405"/>
        <end position="408"/>
    </location>
    <ligand>
        <name>GTP</name>
        <dbReference type="ChEBI" id="CHEBI:37565"/>
    </ligand>
</feature>
<dbReference type="SUPFAM" id="SSF47895">
    <property type="entry name" value="Transducin (alpha subunit), insertion domain"/>
    <property type="match status" value="1"/>
</dbReference>
<dbReference type="GO" id="GO:0046872">
    <property type="term" value="F:metal ion binding"/>
    <property type="evidence" value="ECO:0007669"/>
    <property type="project" value="UniProtKB-KW"/>
</dbReference>
<dbReference type="PRINTS" id="PR00318">
    <property type="entry name" value="GPROTEINA"/>
</dbReference>
<dbReference type="EMBL" id="ML213520">
    <property type="protein sequence ID" value="TFK48259.1"/>
    <property type="molecule type" value="Genomic_DNA"/>
</dbReference>
<dbReference type="OrthoDB" id="5817230at2759"/>
<keyword evidence="1 6" id="KW-0479">Metal-binding</keyword>
<name>A0A5C3MRY3_9AGAM</name>
<dbReference type="GO" id="GO:0005737">
    <property type="term" value="C:cytoplasm"/>
    <property type="evidence" value="ECO:0007669"/>
    <property type="project" value="TreeGrafter"/>
</dbReference>
<feature type="region of interest" description="Disordered" evidence="7">
    <location>
        <begin position="181"/>
        <end position="206"/>
    </location>
</feature>
<reference evidence="8 9" key="1">
    <citation type="journal article" date="2019" name="Nat. Ecol. Evol.">
        <title>Megaphylogeny resolves global patterns of mushroom evolution.</title>
        <authorList>
            <person name="Varga T."/>
            <person name="Krizsan K."/>
            <person name="Foldi C."/>
            <person name="Dima B."/>
            <person name="Sanchez-Garcia M."/>
            <person name="Sanchez-Ramirez S."/>
            <person name="Szollosi G.J."/>
            <person name="Szarkandi J.G."/>
            <person name="Papp V."/>
            <person name="Albert L."/>
            <person name="Andreopoulos W."/>
            <person name="Angelini C."/>
            <person name="Antonin V."/>
            <person name="Barry K.W."/>
            <person name="Bougher N.L."/>
            <person name="Buchanan P."/>
            <person name="Buyck B."/>
            <person name="Bense V."/>
            <person name="Catcheside P."/>
            <person name="Chovatia M."/>
            <person name="Cooper J."/>
            <person name="Damon W."/>
            <person name="Desjardin D."/>
            <person name="Finy P."/>
            <person name="Geml J."/>
            <person name="Haridas S."/>
            <person name="Hughes K."/>
            <person name="Justo A."/>
            <person name="Karasinski D."/>
            <person name="Kautmanova I."/>
            <person name="Kiss B."/>
            <person name="Kocsube S."/>
            <person name="Kotiranta H."/>
            <person name="LaButti K.M."/>
            <person name="Lechner B.E."/>
            <person name="Liimatainen K."/>
            <person name="Lipzen A."/>
            <person name="Lukacs Z."/>
            <person name="Mihaltcheva S."/>
            <person name="Morgado L.N."/>
            <person name="Niskanen T."/>
            <person name="Noordeloos M.E."/>
            <person name="Ohm R.A."/>
            <person name="Ortiz-Santana B."/>
            <person name="Ovrebo C."/>
            <person name="Racz N."/>
            <person name="Riley R."/>
            <person name="Savchenko A."/>
            <person name="Shiryaev A."/>
            <person name="Soop K."/>
            <person name="Spirin V."/>
            <person name="Szebenyi C."/>
            <person name="Tomsovsky M."/>
            <person name="Tulloss R.E."/>
            <person name="Uehling J."/>
            <person name="Grigoriev I.V."/>
            <person name="Vagvolgyi C."/>
            <person name="Papp T."/>
            <person name="Martin F.M."/>
            <person name="Miettinen O."/>
            <person name="Hibbett D.S."/>
            <person name="Nagy L.G."/>
        </authorList>
    </citation>
    <scope>NUCLEOTIDE SEQUENCE [LARGE SCALE GENOMIC DNA]</scope>
    <source>
        <strain evidence="8 9">OMC1185</strain>
    </source>
</reference>
<evidence type="ECO:0000256" key="5">
    <source>
        <dbReference type="PIRSR" id="PIRSR601019-1"/>
    </source>
</evidence>
<dbReference type="GO" id="GO:0001664">
    <property type="term" value="F:G protein-coupled receptor binding"/>
    <property type="evidence" value="ECO:0007669"/>
    <property type="project" value="TreeGrafter"/>
</dbReference>
<dbReference type="Proteomes" id="UP000305948">
    <property type="component" value="Unassembled WGS sequence"/>
</dbReference>
<feature type="region of interest" description="Disordered" evidence="7">
    <location>
        <begin position="117"/>
        <end position="152"/>
    </location>
</feature>
<sequence length="494" mass="55883">MGRSFDADDPFSAVLAPPPNETPAEKAAREKKEAEARRVSDEIDDMLRQERAALKKKRPVRVLLLGQSESGKSTTLKNFQLTYARKAWAEERSSWKAVVQLNLVRNVNALLDTISREMGPLSPRSQSPDSDMEEEADSMPSREASPGDSPFPFTEHHHLLKLRLGPLRRIQRDLEVRLGSSATEVLPSSAPASENTSAAPFDGPVPRSQQEFYVRSNNGWKSALEKIRFLSGGKSDERRSKDFDSSEVTEVLAECREDMKALWEDPVVRDVLEKNKVRMEESSGFFLNDIDRIATRDYQPSDDDVIRARLRTLGVQEYRFVFEIGRTAGHEWLMFDVGGARTSRAAWVPYFDDIDAVIFLAPVSAFDEKLAEDRRVNRLEDSYLLWKSISGSKLLAKTQIILFLNKIDLLEKKLASGVQVRDSVPSFGDRANDAATVTKYFQQHFREIARQSNPEPRPFFVHLTSVVDTKSTATTLSIVEEGILRDHLRRADLL</sequence>
<dbReference type="SMART" id="SM00275">
    <property type="entry name" value="G_alpha"/>
    <property type="match status" value="1"/>
</dbReference>
<dbReference type="InterPro" id="IPR001019">
    <property type="entry name" value="Gprotein_alpha_su"/>
</dbReference>
<feature type="compositionally biased region" description="Basic and acidic residues" evidence="7">
    <location>
        <begin position="23"/>
        <end position="40"/>
    </location>
</feature>
<keyword evidence="6" id="KW-0460">Magnesium</keyword>
<accession>A0A5C3MRY3</accession>
<evidence type="ECO:0000256" key="4">
    <source>
        <dbReference type="ARBA" id="ARBA00023224"/>
    </source>
</evidence>
<dbReference type="InterPro" id="IPR011025">
    <property type="entry name" value="GproteinA_insert"/>
</dbReference>
<evidence type="ECO:0000256" key="1">
    <source>
        <dbReference type="ARBA" id="ARBA00022723"/>
    </source>
</evidence>
<dbReference type="GO" id="GO:0005525">
    <property type="term" value="F:GTP binding"/>
    <property type="evidence" value="ECO:0007669"/>
    <property type="project" value="UniProtKB-KW"/>
</dbReference>
<proteinExistence type="predicted"/>
<dbReference type="Gene3D" id="3.40.50.300">
    <property type="entry name" value="P-loop containing nucleotide triphosphate hydrolases"/>
    <property type="match status" value="2"/>
</dbReference>
<dbReference type="GO" id="GO:0005834">
    <property type="term" value="C:heterotrimeric G-protein complex"/>
    <property type="evidence" value="ECO:0007669"/>
    <property type="project" value="TreeGrafter"/>
</dbReference>
<dbReference type="PROSITE" id="PS51882">
    <property type="entry name" value="G_ALPHA"/>
    <property type="match status" value="1"/>
</dbReference>
<dbReference type="PANTHER" id="PTHR10218:SF360">
    <property type="entry name" value="GUANINE NUCLEOTIDE-BINDING PROTEIN SUBUNIT ALPHA HOMOLOG"/>
    <property type="match status" value="1"/>
</dbReference>
<feature type="region of interest" description="Disordered" evidence="7">
    <location>
        <begin position="1"/>
        <end position="40"/>
    </location>
</feature>
<dbReference type="Gene3D" id="1.10.400.10">
    <property type="entry name" value="GI Alpha 1, domain 2-like"/>
    <property type="match status" value="1"/>
</dbReference>